<dbReference type="SUPFAM" id="SSF55846">
    <property type="entry name" value="N-acetylmuramoyl-L-alanine amidase-like"/>
    <property type="match status" value="1"/>
</dbReference>
<dbReference type="InterPro" id="IPR036505">
    <property type="entry name" value="Amidase/PGRP_sf"/>
</dbReference>
<dbReference type="SMART" id="SM00644">
    <property type="entry name" value="Ami_2"/>
    <property type="match status" value="1"/>
</dbReference>
<dbReference type="Pfam" id="PF01510">
    <property type="entry name" value="Amidase_2"/>
    <property type="match status" value="1"/>
</dbReference>
<dbReference type="RefSeq" id="WP_025353387.1">
    <property type="nucleotide sequence ID" value="NZ_CP006850.1"/>
</dbReference>
<feature type="domain" description="N-acetylmuramoyl-L-alanine amidase" evidence="1">
    <location>
        <begin position="12"/>
        <end position="160"/>
    </location>
</feature>
<dbReference type="GO" id="GO:0008745">
    <property type="term" value="F:N-acetylmuramoyl-L-alanine amidase activity"/>
    <property type="evidence" value="ECO:0007669"/>
    <property type="project" value="InterPro"/>
</dbReference>
<dbReference type="STRING" id="1415166.NONO_c73560"/>
<evidence type="ECO:0000313" key="3">
    <source>
        <dbReference type="Proteomes" id="UP000019150"/>
    </source>
</evidence>
<protein>
    <recommendedName>
        <fullName evidence="1">N-acetylmuramoyl-L-alanine amidase domain-containing protein</fullName>
    </recommendedName>
</protein>
<accession>W5TS51</accession>
<dbReference type="AlphaFoldDB" id="W5TS51"/>
<organism evidence="2 3">
    <name type="scientific">Nocardia nova SH22a</name>
    <dbReference type="NCBI Taxonomy" id="1415166"/>
    <lineage>
        <taxon>Bacteria</taxon>
        <taxon>Bacillati</taxon>
        <taxon>Actinomycetota</taxon>
        <taxon>Actinomycetes</taxon>
        <taxon>Mycobacteriales</taxon>
        <taxon>Nocardiaceae</taxon>
        <taxon>Nocardia</taxon>
    </lineage>
</organism>
<dbReference type="Gene3D" id="3.40.80.10">
    <property type="entry name" value="Peptidoglycan recognition protein-like"/>
    <property type="match status" value="1"/>
</dbReference>
<sequence length="267" mass="29448">MTKPAYTELDRMGNSCNGRDGNKIRYFFLHTEEGNSSAEALAGYLNNPAHDASYHYTVRDGVVCDVVDTDLASWSVGNANGYSINLCFAGSRASWTREQWLQRERDIAIAAWLAVQDAKKYGFSTAWLGSGGKYSPASSGISDHQYVTQVIGWGTHTDCGPGFQGDVFDRYVKEFTNNQGDDMAVLEETFINFKGQRVTLGTALRYMDQYVNEIREQLAGPQPFEGWPQLGDRTIVDALAVIGQHLGIVGFRTSRDTTTPSVLGGQE</sequence>
<proteinExistence type="predicted"/>
<dbReference type="HOGENOM" id="CLU_1041457_0_0_11"/>
<dbReference type="InterPro" id="IPR002502">
    <property type="entry name" value="Amidase_domain"/>
</dbReference>
<evidence type="ECO:0000259" key="1">
    <source>
        <dbReference type="SMART" id="SM00644"/>
    </source>
</evidence>
<dbReference type="Proteomes" id="UP000019150">
    <property type="component" value="Chromosome"/>
</dbReference>
<name>W5TS51_9NOCA</name>
<reference evidence="2 3" key="1">
    <citation type="journal article" date="2014" name="Appl. Environ. Microbiol.">
        <title>Insights into the Microbial Degradation of Rubber and Gutta-Percha by Analysis of the Complete Genome of Nocardia nova SH22a.</title>
        <authorList>
            <person name="Luo Q."/>
            <person name="Hiessl S."/>
            <person name="Poehlein A."/>
            <person name="Daniel R."/>
            <person name="Steinbuchel A."/>
        </authorList>
    </citation>
    <scope>NUCLEOTIDE SEQUENCE [LARGE SCALE GENOMIC DNA]</scope>
    <source>
        <strain evidence="2">SH22a</strain>
    </source>
</reference>
<dbReference type="EMBL" id="CP006850">
    <property type="protein sequence ID" value="AHH22112.1"/>
    <property type="molecule type" value="Genomic_DNA"/>
</dbReference>
<dbReference type="GO" id="GO:0009253">
    <property type="term" value="P:peptidoglycan catabolic process"/>
    <property type="evidence" value="ECO:0007669"/>
    <property type="project" value="InterPro"/>
</dbReference>
<dbReference type="eggNOG" id="COG5632">
    <property type="taxonomic scope" value="Bacteria"/>
</dbReference>
<dbReference type="OrthoDB" id="4561060at2"/>
<dbReference type="KEGG" id="nno:NONO_c73560"/>
<gene>
    <name evidence="2" type="ORF">NONO_c73560</name>
</gene>
<keyword evidence="3" id="KW-1185">Reference proteome</keyword>
<dbReference type="PATRIC" id="fig|1415166.3.peg.7548"/>
<evidence type="ECO:0000313" key="2">
    <source>
        <dbReference type="EMBL" id="AHH22112.1"/>
    </source>
</evidence>